<dbReference type="AlphaFoldDB" id="A0A411PMS1"/>
<dbReference type="Proteomes" id="UP000291106">
    <property type="component" value="Chromosome"/>
</dbReference>
<evidence type="ECO:0000256" key="1">
    <source>
        <dbReference type="ARBA" id="ARBA00005854"/>
    </source>
</evidence>
<evidence type="ECO:0000313" key="7">
    <source>
        <dbReference type="EMBL" id="QBF84806.1"/>
    </source>
</evidence>
<dbReference type="OrthoDB" id="9805416at2"/>
<dbReference type="Pfam" id="PF02826">
    <property type="entry name" value="2-Hacid_dh_C"/>
    <property type="match status" value="1"/>
</dbReference>
<organism evidence="7 8">
    <name type="scientific">Shewanella maritima</name>
    <dbReference type="NCBI Taxonomy" id="2520507"/>
    <lineage>
        <taxon>Bacteria</taxon>
        <taxon>Pseudomonadati</taxon>
        <taxon>Pseudomonadota</taxon>
        <taxon>Gammaproteobacteria</taxon>
        <taxon>Alteromonadales</taxon>
        <taxon>Shewanellaceae</taxon>
        <taxon>Shewanella</taxon>
    </lineage>
</organism>
<comment type="similarity">
    <text evidence="1 4">Belongs to the D-isomer specific 2-hydroxyacid dehydrogenase family.</text>
</comment>
<dbReference type="GO" id="GO:0051287">
    <property type="term" value="F:NAD binding"/>
    <property type="evidence" value="ECO:0007669"/>
    <property type="project" value="InterPro"/>
</dbReference>
<proteinExistence type="inferred from homology"/>
<dbReference type="Pfam" id="PF00389">
    <property type="entry name" value="2-Hacid_dh"/>
    <property type="match status" value="1"/>
</dbReference>
<keyword evidence="3" id="KW-0520">NAD</keyword>
<evidence type="ECO:0000313" key="8">
    <source>
        <dbReference type="Proteomes" id="UP000291106"/>
    </source>
</evidence>
<dbReference type="SUPFAM" id="SSF51735">
    <property type="entry name" value="NAD(P)-binding Rossmann-fold domains"/>
    <property type="match status" value="1"/>
</dbReference>
<dbReference type="PANTHER" id="PTHR43761:SF1">
    <property type="entry name" value="D-ISOMER SPECIFIC 2-HYDROXYACID DEHYDROGENASE CATALYTIC DOMAIN-CONTAINING PROTEIN-RELATED"/>
    <property type="match status" value="1"/>
</dbReference>
<dbReference type="CDD" id="cd12162">
    <property type="entry name" value="2-Hacid_dh_4"/>
    <property type="match status" value="1"/>
</dbReference>
<dbReference type="EMBL" id="CP036200">
    <property type="protein sequence ID" value="QBF84806.1"/>
    <property type="molecule type" value="Genomic_DNA"/>
</dbReference>
<evidence type="ECO:0000256" key="2">
    <source>
        <dbReference type="ARBA" id="ARBA00023002"/>
    </source>
</evidence>
<dbReference type="GO" id="GO:0016616">
    <property type="term" value="F:oxidoreductase activity, acting on the CH-OH group of donors, NAD or NADP as acceptor"/>
    <property type="evidence" value="ECO:0007669"/>
    <property type="project" value="InterPro"/>
</dbReference>
<dbReference type="InterPro" id="IPR029753">
    <property type="entry name" value="D-isomer_DH_CS"/>
</dbReference>
<dbReference type="PANTHER" id="PTHR43761">
    <property type="entry name" value="D-ISOMER SPECIFIC 2-HYDROXYACID DEHYDROGENASE FAMILY PROTEIN (AFU_ORTHOLOGUE AFUA_1G13630)"/>
    <property type="match status" value="1"/>
</dbReference>
<dbReference type="PROSITE" id="PS00671">
    <property type="entry name" value="D_2_HYDROXYACID_DH_3"/>
    <property type="match status" value="1"/>
</dbReference>
<protein>
    <submittedName>
        <fullName evidence="7">D-2-hydroxyacid dehydrogenase</fullName>
    </submittedName>
</protein>
<dbReference type="InterPro" id="IPR050418">
    <property type="entry name" value="D-iso_2-hydroxyacid_DH_PdxB"/>
</dbReference>
<dbReference type="InterPro" id="IPR006139">
    <property type="entry name" value="D-isomer_2_OHA_DH_cat_dom"/>
</dbReference>
<evidence type="ECO:0000259" key="6">
    <source>
        <dbReference type="Pfam" id="PF02826"/>
    </source>
</evidence>
<evidence type="ECO:0000256" key="4">
    <source>
        <dbReference type="RuleBase" id="RU003719"/>
    </source>
</evidence>
<accession>A0A411PMS1</accession>
<dbReference type="Gene3D" id="3.40.50.720">
    <property type="entry name" value="NAD(P)-binding Rossmann-like Domain"/>
    <property type="match status" value="2"/>
</dbReference>
<feature type="domain" description="D-isomer specific 2-hydroxyacid dehydrogenase NAD-binding" evidence="6">
    <location>
        <begin position="112"/>
        <end position="290"/>
    </location>
</feature>
<dbReference type="RefSeq" id="WP_130603277.1">
    <property type="nucleotide sequence ID" value="NZ_CP036200.1"/>
</dbReference>
<gene>
    <name evidence="7" type="ORF">EXU30_05755</name>
</gene>
<name>A0A411PMS1_9GAMM</name>
<dbReference type="PROSITE" id="PS00670">
    <property type="entry name" value="D_2_HYDROXYACID_DH_2"/>
    <property type="match status" value="1"/>
</dbReference>
<dbReference type="InterPro" id="IPR006140">
    <property type="entry name" value="D-isomer_DH_NAD-bd"/>
</dbReference>
<evidence type="ECO:0000259" key="5">
    <source>
        <dbReference type="Pfam" id="PF00389"/>
    </source>
</evidence>
<dbReference type="SUPFAM" id="SSF52283">
    <property type="entry name" value="Formate/glycerate dehydrogenase catalytic domain-like"/>
    <property type="match status" value="1"/>
</dbReference>
<feature type="domain" description="D-isomer specific 2-hydroxyacid dehydrogenase catalytic" evidence="5">
    <location>
        <begin position="22"/>
        <end position="318"/>
    </location>
</feature>
<dbReference type="InterPro" id="IPR036291">
    <property type="entry name" value="NAD(P)-bd_dom_sf"/>
</dbReference>
<evidence type="ECO:0000256" key="3">
    <source>
        <dbReference type="ARBA" id="ARBA00023027"/>
    </source>
</evidence>
<keyword evidence="8" id="KW-1185">Reference proteome</keyword>
<keyword evidence="2 4" id="KW-0560">Oxidoreductase</keyword>
<dbReference type="KEGG" id="smai:EXU30_05755"/>
<reference evidence="7 8" key="1">
    <citation type="submission" date="2019-02" db="EMBL/GenBank/DDBJ databases">
        <title>Shewanella sp. D4-2 isolated from Dokdo Island.</title>
        <authorList>
            <person name="Baek K."/>
        </authorList>
    </citation>
    <scope>NUCLEOTIDE SEQUENCE [LARGE SCALE GENOMIC DNA]</scope>
    <source>
        <strain evidence="7 8">D4-2</strain>
    </source>
</reference>
<sequence>MSKPKPKLVVLDGYTLNPGDLDWQVLSECAEVEVYEHTATGDLLARAHGAQLLLTNKTVIDRQSIAQLPQLKYIGVLATGTNVVDSKAAKQQGIVVTNVPAYGPDAVAQMVFAHILQHCQQVSLHDNAVKQGVWSRERDFCFTLAPLTSLKDKVLGLVGYGDIGQQVANIALAFGMRVIISTPTPKTDLPQGISWSELDSVLTQADILSLHCPLTDDTKQLINPTSLDKLKPGCLLINTARGDLIDEAALAHWLNSGKGFAGLDVLSTEPPSADNPLLSASNVTITPHIAWATFEARRNLLSIAVDNVHGFLDGKSINCV</sequence>